<dbReference type="NCBIfam" id="TIGR00430">
    <property type="entry name" value="Q_tRNA_tgt"/>
    <property type="match status" value="1"/>
</dbReference>
<feature type="domain" description="tRNA-guanine(15) transglycosylase-like" evidence="5">
    <location>
        <begin position="14"/>
        <end position="375"/>
    </location>
</feature>
<name>A0A2M7XML8_9BACT</name>
<feature type="active site" description="Nucleophile" evidence="4">
    <location>
        <position position="270"/>
    </location>
</feature>
<comment type="subunit">
    <text evidence="4">Homodimer. Within each dimer, one monomer is responsible for RNA recognition and catalysis, while the other monomer binds to the replacement base PreQ1.</text>
</comment>
<feature type="binding site" evidence="4">
    <location>
        <position position="315"/>
    </location>
    <ligand>
        <name>Zn(2+)</name>
        <dbReference type="ChEBI" id="CHEBI:29105"/>
    </ligand>
</feature>
<feature type="binding site" evidence="4">
    <location>
        <position position="190"/>
    </location>
    <ligand>
        <name>substrate</name>
    </ligand>
</feature>
<dbReference type="InterPro" id="IPR036511">
    <property type="entry name" value="TGT-like_sf"/>
</dbReference>
<dbReference type="GO" id="GO:0008616">
    <property type="term" value="P:tRNA queuosine(34) biosynthetic process"/>
    <property type="evidence" value="ECO:0007669"/>
    <property type="project" value="UniProtKB-UniRule"/>
</dbReference>
<dbReference type="UniPathway" id="UPA00392"/>
<keyword evidence="1 4" id="KW-0328">Glycosyltransferase</keyword>
<gene>
    <name evidence="4" type="primary">tgt</name>
    <name evidence="6" type="ORF">CO169_00275</name>
</gene>
<dbReference type="EMBL" id="PFWP01000011">
    <property type="protein sequence ID" value="PJA50017.1"/>
    <property type="molecule type" value="Genomic_DNA"/>
</dbReference>
<sequence length="377" mass="43378">MANFKILSADQKTMARRGEITTSHGKILTPAFVPVGSQATVKSLTPHDLKEIGTQVFFVNTYHLYLRPGAEMIEKLDGLHQFMKWDGPIMTDSGGFQVFSLGRRELVKIDYHGVTFYSHLDGSKHRFTPEKSIEVQQKLKADMMVAFDECAPYPTTHVYAETAMKRTHRWALRSLAAKKRKDQFLFGVIQGSVYKDLREQSTKFISSLEFDGIAIGGVAVGESKKEMIQVLDWVMPILTKEKKQRPIHLLGVGEIDDIFAAVEKGIDMMDCVMPTRLARMGWILTQNPKLKNKDFRYDITKSKFADNKEPPDPDCDCYLCRNFSRAYLHHLFRTHELLAYRLATYHNLFFIEQLFVKIREAIKKGEFLKLKKQWLGD</sequence>
<feature type="region of interest" description="RNA binding" evidence="4">
    <location>
        <begin position="251"/>
        <end position="257"/>
    </location>
</feature>
<keyword evidence="4" id="KW-0862">Zinc</keyword>
<dbReference type="AlphaFoldDB" id="A0A2M7XML8"/>
<dbReference type="InterPro" id="IPR002616">
    <property type="entry name" value="tRNA_ribo_trans-like"/>
</dbReference>
<reference evidence="7" key="1">
    <citation type="submission" date="2017-09" db="EMBL/GenBank/DDBJ databases">
        <title>Depth-based differentiation of microbial function through sediment-hosted aquifers and enrichment of novel symbionts in the deep terrestrial subsurface.</title>
        <authorList>
            <person name="Probst A.J."/>
            <person name="Ladd B."/>
            <person name="Jarett J.K."/>
            <person name="Geller-Mcgrath D.E."/>
            <person name="Sieber C.M.K."/>
            <person name="Emerson J.B."/>
            <person name="Anantharaman K."/>
            <person name="Thomas B.C."/>
            <person name="Malmstrom R."/>
            <person name="Stieglmeier M."/>
            <person name="Klingl A."/>
            <person name="Woyke T."/>
            <person name="Ryan C.M."/>
            <person name="Banfield J.F."/>
        </authorList>
    </citation>
    <scope>NUCLEOTIDE SEQUENCE [LARGE SCALE GENOMIC DNA]</scope>
</reference>
<dbReference type="NCBIfam" id="TIGR00449">
    <property type="entry name" value="tgt_general"/>
    <property type="match status" value="1"/>
</dbReference>
<organism evidence="6 7">
    <name type="scientific">Candidatus Shapirobacteria bacterium CG_4_9_14_3_um_filter_39_13</name>
    <dbReference type="NCBI Taxonomy" id="1974479"/>
    <lineage>
        <taxon>Bacteria</taxon>
        <taxon>Candidatus Shapironibacteriota</taxon>
    </lineage>
</organism>
<feature type="active site" description="Proton acceptor" evidence="4">
    <location>
        <position position="92"/>
    </location>
</feature>
<evidence type="ECO:0000256" key="1">
    <source>
        <dbReference type="ARBA" id="ARBA00022676"/>
    </source>
</evidence>
<dbReference type="EC" id="2.4.2.29" evidence="4"/>
<dbReference type="GO" id="GO:0005829">
    <property type="term" value="C:cytosol"/>
    <property type="evidence" value="ECO:0007669"/>
    <property type="project" value="TreeGrafter"/>
</dbReference>
<comment type="pathway">
    <text evidence="4">tRNA modification; tRNA-queuosine biosynthesis.</text>
</comment>
<keyword evidence="2 4" id="KW-0808">Transferase</keyword>
<comment type="function">
    <text evidence="4">Catalyzes the base-exchange of a guanine (G) residue with the queuine precursor 7-aminomethyl-7-deazaguanine (PreQ1) at position 34 (anticodon wobble position) in tRNAs with GU(N) anticodons (tRNA-Asp, -Asn, -His and -Tyr). Catalysis occurs through a double-displacement mechanism. The nucleophile active site attacks the C1' of nucleotide 34 to detach the guanine base from the RNA, forming a covalent enzyme-RNA intermediate. The proton acceptor active site deprotonates the incoming PreQ1, allowing a nucleophilic attack on the C1' of the ribose to form the product. After dissociation, two additional enzymatic reactions on the tRNA convert PreQ1 to queuine (Q), resulting in the hypermodified nucleoside queuosine (7-(((4,5-cis-dihydroxy-2-cyclopenten-1-yl)amino)methyl)-7-deazaguanosine).</text>
</comment>
<evidence type="ECO:0000313" key="6">
    <source>
        <dbReference type="EMBL" id="PJA50017.1"/>
    </source>
</evidence>
<feature type="binding site" evidence="4">
    <location>
        <position position="148"/>
    </location>
    <ligand>
        <name>substrate</name>
    </ligand>
</feature>
<keyword evidence="4" id="KW-0479">Metal-binding</keyword>
<dbReference type="SUPFAM" id="SSF51713">
    <property type="entry name" value="tRNA-guanine transglycosylase"/>
    <property type="match status" value="1"/>
</dbReference>
<evidence type="ECO:0000259" key="5">
    <source>
        <dbReference type="Pfam" id="PF01702"/>
    </source>
</evidence>
<dbReference type="Pfam" id="PF01702">
    <property type="entry name" value="TGT"/>
    <property type="match status" value="1"/>
</dbReference>
<protein>
    <recommendedName>
        <fullName evidence="4">Queuine tRNA-ribosyltransferase</fullName>
        <ecNumber evidence="4">2.4.2.29</ecNumber>
    </recommendedName>
    <alternativeName>
        <fullName evidence="4">Guanine insertion enzyme</fullName>
    </alternativeName>
    <alternativeName>
        <fullName evidence="4">tRNA-guanine transglycosylase</fullName>
    </alternativeName>
</protein>
<evidence type="ECO:0000256" key="4">
    <source>
        <dbReference type="HAMAP-Rule" id="MF_00168"/>
    </source>
</evidence>
<feature type="region of interest" description="RNA binding; important for wobble base 34 recognition" evidence="4">
    <location>
        <begin position="275"/>
        <end position="279"/>
    </location>
</feature>
<comment type="catalytic activity">
    <reaction evidence="4">
        <text>7-aminomethyl-7-carbaguanine + guanosine(34) in tRNA = 7-aminomethyl-7-carbaguanosine(34) in tRNA + guanine</text>
        <dbReference type="Rhea" id="RHEA:24104"/>
        <dbReference type="Rhea" id="RHEA-COMP:10341"/>
        <dbReference type="Rhea" id="RHEA-COMP:10342"/>
        <dbReference type="ChEBI" id="CHEBI:16235"/>
        <dbReference type="ChEBI" id="CHEBI:58703"/>
        <dbReference type="ChEBI" id="CHEBI:74269"/>
        <dbReference type="ChEBI" id="CHEBI:82833"/>
        <dbReference type="EC" id="2.4.2.29"/>
    </reaction>
</comment>
<keyword evidence="4" id="KW-0671">Queuosine biosynthesis</keyword>
<dbReference type="PANTHER" id="PTHR46499:SF1">
    <property type="entry name" value="QUEUINE TRNA-RIBOSYLTRANSFERASE"/>
    <property type="match status" value="1"/>
</dbReference>
<dbReference type="Proteomes" id="UP000230062">
    <property type="component" value="Unassembled WGS sequence"/>
</dbReference>
<dbReference type="GO" id="GO:0008479">
    <property type="term" value="F:tRNA-guanosine(34) queuine transglycosylase activity"/>
    <property type="evidence" value="ECO:0007669"/>
    <property type="project" value="UniProtKB-UniRule"/>
</dbReference>
<dbReference type="GO" id="GO:0046872">
    <property type="term" value="F:metal ion binding"/>
    <property type="evidence" value="ECO:0007669"/>
    <property type="project" value="UniProtKB-KW"/>
</dbReference>
<evidence type="ECO:0000313" key="7">
    <source>
        <dbReference type="Proteomes" id="UP000230062"/>
    </source>
</evidence>
<comment type="cofactor">
    <cofactor evidence="4">
        <name>Zn(2+)</name>
        <dbReference type="ChEBI" id="CHEBI:29105"/>
    </cofactor>
    <text evidence="4">Binds 1 zinc ion per subunit.</text>
</comment>
<feature type="binding site" evidence="4">
    <location>
        <position position="317"/>
    </location>
    <ligand>
        <name>Zn(2+)</name>
        <dbReference type="ChEBI" id="CHEBI:29105"/>
    </ligand>
</feature>
<proteinExistence type="inferred from homology"/>
<feature type="binding site" evidence="4">
    <location>
        <position position="320"/>
    </location>
    <ligand>
        <name>Zn(2+)</name>
        <dbReference type="ChEBI" id="CHEBI:29105"/>
    </ligand>
</feature>
<dbReference type="HAMAP" id="MF_00168">
    <property type="entry name" value="Q_tRNA_Tgt"/>
    <property type="match status" value="1"/>
</dbReference>
<dbReference type="PANTHER" id="PTHR46499">
    <property type="entry name" value="QUEUINE TRNA-RIBOSYLTRANSFERASE"/>
    <property type="match status" value="1"/>
</dbReference>
<evidence type="ECO:0000256" key="2">
    <source>
        <dbReference type="ARBA" id="ARBA00022679"/>
    </source>
</evidence>
<dbReference type="InterPro" id="IPR004803">
    <property type="entry name" value="TGT"/>
</dbReference>
<accession>A0A2M7XML8</accession>
<dbReference type="Gene3D" id="3.20.20.105">
    <property type="entry name" value="Queuine tRNA-ribosyltransferase-like"/>
    <property type="match status" value="1"/>
</dbReference>
<dbReference type="InterPro" id="IPR050076">
    <property type="entry name" value="ArchSynthase1/Queuine_TRR"/>
</dbReference>
<feature type="binding site" evidence="4">
    <location>
        <begin position="92"/>
        <end position="96"/>
    </location>
    <ligand>
        <name>substrate</name>
    </ligand>
</feature>
<feature type="binding site" evidence="4">
    <location>
        <position position="346"/>
    </location>
    <ligand>
        <name>Zn(2+)</name>
        <dbReference type="ChEBI" id="CHEBI:29105"/>
    </ligand>
</feature>
<feature type="binding site" evidence="4">
    <location>
        <position position="217"/>
    </location>
    <ligand>
        <name>substrate</name>
    </ligand>
</feature>
<keyword evidence="3 4" id="KW-0819">tRNA processing</keyword>
<comment type="caution">
    <text evidence="6">The sequence shown here is derived from an EMBL/GenBank/DDBJ whole genome shotgun (WGS) entry which is preliminary data.</text>
</comment>
<comment type="similarity">
    <text evidence="4">Belongs to the queuine tRNA-ribosyltransferase family.</text>
</comment>
<evidence type="ECO:0000256" key="3">
    <source>
        <dbReference type="ARBA" id="ARBA00022694"/>
    </source>
</evidence>